<dbReference type="AlphaFoldDB" id="A0A915J2I5"/>
<evidence type="ECO:0000313" key="3">
    <source>
        <dbReference type="WBParaSite" id="nRc.2.0.1.t20329-RA"/>
    </source>
</evidence>
<name>A0A915J2I5_ROMCU</name>
<proteinExistence type="predicted"/>
<sequence length="194" mass="21416">MRAAEKFLECKTKFAAVPNSLSICDELIPDVEIVNASTGERSSKKRLSQVIQESGGKPKKGQKNEEKRPTLNVLQKLVEPGQKLISTFKIVALSMADPLFDQTSKSNDSHRSQSVEPHNVTPTPVKVSSCLLQTNTRQPNKSHCVVIACITGSQVAHDFLPCHMCLALLDNKYFVKISGFVLPLSYSLILFIYA</sequence>
<dbReference type="WBParaSite" id="nRc.2.0.1.t20329-RA">
    <property type="protein sequence ID" value="nRc.2.0.1.t20329-RA"/>
    <property type="gene ID" value="nRc.2.0.1.g20329"/>
</dbReference>
<feature type="region of interest" description="Disordered" evidence="1">
    <location>
        <begin position="102"/>
        <end position="121"/>
    </location>
</feature>
<evidence type="ECO:0000256" key="1">
    <source>
        <dbReference type="SAM" id="MobiDB-lite"/>
    </source>
</evidence>
<reference evidence="3" key="1">
    <citation type="submission" date="2022-11" db="UniProtKB">
        <authorList>
            <consortium name="WormBaseParasite"/>
        </authorList>
    </citation>
    <scope>IDENTIFICATION</scope>
</reference>
<keyword evidence="2" id="KW-1185">Reference proteome</keyword>
<organism evidence="2 3">
    <name type="scientific">Romanomermis culicivorax</name>
    <name type="common">Nematode worm</name>
    <dbReference type="NCBI Taxonomy" id="13658"/>
    <lineage>
        <taxon>Eukaryota</taxon>
        <taxon>Metazoa</taxon>
        <taxon>Ecdysozoa</taxon>
        <taxon>Nematoda</taxon>
        <taxon>Enoplea</taxon>
        <taxon>Dorylaimia</taxon>
        <taxon>Mermithida</taxon>
        <taxon>Mermithoidea</taxon>
        <taxon>Mermithidae</taxon>
        <taxon>Romanomermis</taxon>
    </lineage>
</organism>
<evidence type="ECO:0000313" key="2">
    <source>
        <dbReference type="Proteomes" id="UP000887565"/>
    </source>
</evidence>
<accession>A0A915J2I5</accession>
<protein>
    <submittedName>
        <fullName evidence="3">BRCT domain-containing protein</fullName>
    </submittedName>
</protein>
<feature type="region of interest" description="Disordered" evidence="1">
    <location>
        <begin position="38"/>
        <end position="68"/>
    </location>
</feature>
<dbReference type="Proteomes" id="UP000887565">
    <property type="component" value="Unplaced"/>
</dbReference>